<evidence type="ECO:0000256" key="5">
    <source>
        <dbReference type="ARBA" id="ARBA00023136"/>
    </source>
</evidence>
<evidence type="ECO:0000256" key="3">
    <source>
        <dbReference type="ARBA" id="ARBA00022692"/>
    </source>
</evidence>
<evidence type="ECO:0000256" key="4">
    <source>
        <dbReference type="ARBA" id="ARBA00022989"/>
    </source>
</evidence>
<protein>
    <submittedName>
        <fullName evidence="7">Glucose uptake protein GlcU</fullName>
    </submittedName>
</protein>
<feature type="transmembrane region" description="Helical" evidence="6">
    <location>
        <begin position="93"/>
        <end position="116"/>
    </location>
</feature>
<feature type="transmembrane region" description="Helical" evidence="6">
    <location>
        <begin position="35"/>
        <end position="55"/>
    </location>
</feature>
<reference evidence="7 8" key="1">
    <citation type="submission" date="2019-04" db="EMBL/GenBank/DDBJ databases">
        <authorList>
            <person name="Van Vliet M D."/>
        </authorList>
    </citation>
    <scope>NUCLEOTIDE SEQUENCE [LARGE SCALE GENOMIC DNA]</scope>
    <source>
        <strain evidence="7 8">F21</strain>
    </source>
</reference>
<name>A0A6C2UHH2_9BACT</name>
<keyword evidence="5 6" id="KW-0472">Membrane</keyword>
<keyword evidence="4 6" id="KW-1133">Transmembrane helix</keyword>
<dbReference type="EMBL" id="CAAHFH010000001">
    <property type="protein sequence ID" value="VGO19578.1"/>
    <property type="molecule type" value="Genomic_DNA"/>
</dbReference>
<evidence type="ECO:0000256" key="1">
    <source>
        <dbReference type="ARBA" id="ARBA00004141"/>
    </source>
</evidence>
<dbReference type="Proteomes" id="UP000346198">
    <property type="component" value="Unassembled WGS sequence"/>
</dbReference>
<dbReference type="GO" id="GO:0015144">
    <property type="term" value="F:carbohydrate transmembrane transporter activity"/>
    <property type="evidence" value="ECO:0007669"/>
    <property type="project" value="InterPro"/>
</dbReference>
<evidence type="ECO:0000313" key="8">
    <source>
        <dbReference type="Proteomes" id="UP000346198"/>
    </source>
</evidence>
<dbReference type="CDD" id="cd23110">
    <property type="entry name" value="GRP"/>
    <property type="match status" value="1"/>
</dbReference>
<dbReference type="RefSeq" id="WP_168433119.1">
    <property type="nucleotide sequence ID" value="NZ_CAAHFH010000001.1"/>
</dbReference>
<proteinExistence type="inferred from homology"/>
<feature type="transmembrane region" description="Helical" evidence="6">
    <location>
        <begin position="252"/>
        <end position="270"/>
    </location>
</feature>
<feature type="transmembrane region" description="Helical" evidence="6">
    <location>
        <begin position="61"/>
        <end position="81"/>
    </location>
</feature>
<feature type="transmembrane region" description="Helical" evidence="6">
    <location>
        <begin position="282"/>
        <end position="300"/>
    </location>
</feature>
<dbReference type="InterPro" id="IPR010651">
    <property type="entry name" value="Sugar_transport"/>
</dbReference>
<evidence type="ECO:0000256" key="2">
    <source>
        <dbReference type="ARBA" id="ARBA00006117"/>
    </source>
</evidence>
<feature type="transmembrane region" description="Helical" evidence="6">
    <location>
        <begin position="156"/>
        <end position="176"/>
    </location>
</feature>
<comment type="similarity">
    <text evidence="2">Belongs to the GRP transporter (TC 2.A.7.5) family.</text>
</comment>
<keyword evidence="8" id="KW-1185">Reference proteome</keyword>
<evidence type="ECO:0000313" key="7">
    <source>
        <dbReference type="EMBL" id="VGO19578.1"/>
    </source>
</evidence>
<gene>
    <name evidence="7" type="primary">glcU_2</name>
    <name evidence="7" type="ORF">SCARR_01637</name>
</gene>
<feature type="transmembrane region" description="Helical" evidence="6">
    <location>
        <begin position="6"/>
        <end position="23"/>
    </location>
</feature>
<feature type="transmembrane region" description="Helical" evidence="6">
    <location>
        <begin position="222"/>
        <end position="240"/>
    </location>
</feature>
<dbReference type="GO" id="GO:0016020">
    <property type="term" value="C:membrane"/>
    <property type="evidence" value="ECO:0007669"/>
    <property type="project" value="UniProtKB-SubCell"/>
</dbReference>
<evidence type="ECO:0000256" key="6">
    <source>
        <dbReference type="SAM" id="Phobius"/>
    </source>
</evidence>
<dbReference type="Pfam" id="PF06800">
    <property type="entry name" value="Sugar_transport"/>
    <property type="match status" value="1"/>
</dbReference>
<dbReference type="PANTHER" id="PTHR16119">
    <property type="entry name" value="TRANSMEMBRANE PROTEIN 144"/>
    <property type="match status" value="1"/>
</dbReference>
<organism evidence="7 8">
    <name type="scientific">Pontiella sulfatireligans</name>
    <dbReference type="NCBI Taxonomy" id="2750658"/>
    <lineage>
        <taxon>Bacteria</taxon>
        <taxon>Pseudomonadati</taxon>
        <taxon>Kiritimatiellota</taxon>
        <taxon>Kiritimatiellia</taxon>
        <taxon>Kiritimatiellales</taxon>
        <taxon>Pontiellaceae</taxon>
        <taxon>Pontiella</taxon>
    </lineage>
</organism>
<dbReference type="PANTHER" id="PTHR16119:SF17">
    <property type="entry name" value="TRANSMEMBRANE PROTEIN 144"/>
    <property type="match status" value="1"/>
</dbReference>
<feature type="transmembrane region" description="Helical" evidence="6">
    <location>
        <begin position="122"/>
        <end position="144"/>
    </location>
</feature>
<feature type="transmembrane region" description="Helical" evidence="6">
    <location>
        <begin position="188"/>
        <end position="210"/>
    </location>
</feature>
<accession>A0A6C2UHH2</accession>
<comment type="subcellular location">
    <subcellularLocation>
        <location evidence="1">Membrane</location>
        <topology evidence="1">Multi-pass membrane protein</topology>
    </subcellularLocation>
</comment>
<dbReference type="AlphaFoldDB" id="A0A6C2UHH2"/>
<sequence>MSILGIVYAVVTVFAWGTWLAPSQNVPFKGQQVRTFYVTLAVMLLALIASAFVGMEGLNSSTFWFPVLGGLIWALSGWSAFVGASRMGMAKAFGIWAPMNIVVAIVWGAVLFGEFMSMEFSVLATAVISLLVIIGGILLIVFAGSGDESAKNKGGVLGLLGAMGAGVGFATFFIPIQIGTANNPDFNMWIGTLPLSIGMFAGACVLMLITKSSPKLEKGSDYLRVMSSGVLWGLGNYGALAMMEVIGTGKGFTIAQLCVVVNALVGVFVMKEPDPKSKAAKQTLLGVLIAVVGAVVLGNIK</sequence>
<keyword evidence="3 6" id="KW-0812">Transmembrane</keyword>